<dbReference type="Pfam" id="PF00512">
    <property type="entry name" value="HisKA"/>
    <property type="match status" value="1"/>
</dbReference>
<gene>
    <name evidence="10" type="ORF">ACFFP1_17105</name>
</gene>
<dbReference type="SUPFAM" id="SSF55785">
    <property type="entry name" value="PYP-like sensor domain (PAS domain)"/>
    <property type="match status" value="1"/>
</dbReference>
<keyword evidence="8" id="KW-0812">Transmembrane</keyword>
<dbReference type="InterPro" id="IPR036890">
    <property type="entry name" value="HATPase_C_sf"/>
</dbReference>
<dbReference type="PANTHER" id="PTHR43711:SF1">
    <property type="entry name" value="HISTIDINE KINASE 1"/>
    <property type="match status" value="1"/>
</dbReference>
<dbReference type="SMART" id="SM00387">
    <property type="entry name" value="HATPase_c"/>
    <property type="match status" value="1"/>
</dbReference>
<proteinExistence type="predicted"/>
<dbReference type="RefSeq" id="WP_344789345.1">
    <property type="nucleotide sequence ID" value="NZ_BAAAWN010000001.1"/>
</dbReference>
<evidence type="ECO:0000313" key="10">
    <source>
        <dbReference type="EMBL" id="MFB9821214.1"/>
    </source>
</evidence>
<keyword evidence="6 10" id="KW-0418">Kinase</keyword>
<dbReference type="Gene3D" id="1.10.287.130">
    <property type="match status" value="1"/>
</dbReference>
<dbReference type="EC" id="2.7.13.3" evidence="3"/>
<keyword evidence="4" id="KW-0597">Phosphoprotein</keyword>
<dbReference type="EMBL" id="JBHMBC010000028">
    <property type="protein sequence ID" value="MFB9821214.1"/>
    <property type="molecule type" value="Genomic_DNA"/>
</dbReference>
<dbReference type="Gene3D" id="3.30.565.10">
    <property type="entry name" value="Histidine kinase-like ATPase, C-terminal domain"/>
    <property type="match status" value="1"/>
</dbReference>
<keyword evidence="5" id="KW-0808">Transferase</keyword>
<evidence type="ECO:0000256" key="8">
    <source>
        <dbReference type="SAM" id="Phobius"/>
    </source>
</evidence>
<evidence type="ECO:0000256" key="2">
    <source>
        <dbReference type="ARBA" id="ARBA00004236"/>
    </source>
</evidence>
<evidence type="ECO:0000256" key="5">
    <source>
        <dbReference type="ARBA" id="ARBA00022679"/>
    </source>
</evidence>
<comment type="catalytic activity">
    <reaction evidence="1">
        <text>ATP + protein L-histidine = ADP + protein N-phospho-L-histidine.</text>
        <dbReference type="EC" id="2.7.13.3"/>
    </reaction>
</comment>
<dbReference type="Pfam" id="PF02518">
    <property type="entry name" value="HATPase_c"/>
    <property type="match status" value="1"/>
</dbReference>
<evidence type="ECO:0000256" key="1">
    <source>
        <dbReference type="ARBA" id="ARBA00000085"/>
    </source>
</evidence>
<dbReference type="SMART" id="SM00388">
    <property type="entry name" value="HisKA"/>
    <property type="match status" value="1"/>
</dbReference>
<dbReference type="Proteomes" id="UP001589702">
    <property type="component" value="Unassembled WGS sequence"/>
</dbReference>
<comment type="caution">
    <text evidence="10">The sequence shown here is derived from an EMBL/GenBank/DDBJ whole genome shotgun (WGS) entry which is preliminary data.</text>
</comment>
<dbReference type="InterPro" id="IPR003661">
    <property type="entry name" value="HisK_dim/P_dom"/>
</dbReference>
<feature type="transmembrane region" description="Helical" evidence="8">
    <location>
        <begin position="21"/>
        <end position="40"/>
    </location>
</feature>
<comment type="subcellular location">
    <subcellularLocation>
        <location evidence="2">Cell membrane</location>
    </subcellularLocation>
</comment>
<dbReference type="PANTHER" id="PTHR43711">
    <property type="entry name" value="TWO-COMPONENT HISTIDINE KINASE"/>
    <property type="match status" value="1"/>
</dbReference>
<keyword evidence="7" id="KW-0902">Two-component regulatory system</keyword>
<evidence type="ECO:0000259" key="9">
    <source>
        <dbReference type="PROSITE" id="PS50109"/>
    </source>
</evidence>
<feature type="transmembrane region" description="Helical" evidence="8">
    <location>
        <begin position="46"/>
        <end position="65"/>
    </location>
</feature>
<organism evidence="10 11">
    <name type="scientific">Arthrobacter ramosus</name>
    <dbReference type="NCBI Taxonomy" id="1672"/>
    <lineage>
        <taxon>Bacteria</taxon>
        <taxon>Bacillati</taxon>
        <taxon>Actinomycetota</taxon>
        <taxon>Actinomycetes</taxon>
        <taxon>Micrococcales</taxon>
        <taxon>Micrococcaceae</taxon>
        <taxon>Arthrobacter</taxon>
    </lineage>
</organism>
<accession>A0ABV5Y2K2</accession>
<dbReference type="CDD" id="cd00075">
    <property type="entry name" value="HATPase"/>
    <property type="match status" value="1"/>
</dbReference>
<dbReference type="InterPro" id="IPR050736">
    <property type="entry name" value="Sensor_HK_Regulatory"/>
</dbReference>
<dbReference type="CDD" id="cd00082">
    <property type="entry name" value="HisKA"/>
    <property type="match status" value="1"/>
</dbReference>
<dbReference type="GO" id="GO:0016301">
    <property type="term" value="F:kinase activity"/>
    <property type="evidence" value="ECO:0007669"/>
    <property type="project" value="UniProtKB-KW"/>
</dbReference>
<keyword evidence="8" id="KW-1133">Transmembrane helix</keyword>
<dbReference type="PRINTS" id="PR00344">
    <property type="entry name" value="BCTRLSENSOR"/>
</dbReference>
<dbReference type="InterPro" id="IPR003594">
    <property type="entry name" value="HATPase_dom"/>
</dbReference>
<feature type="transmembrane region" description="Helical" evidence="8">
    <location>
        <begin position="95"/>
        <end position="112"/>
    </location>
</feature>
<dbReference type="Gene3D" id="3.30.450.20">
    <property type="entry name" value="PAS domain"/>
    <property type="match status" value="1"/>
</dbReference>
<evidence type="ECO:0000256" key="4">
    <source>
        <dbReference type="ARBA" id="ARBA00022553"/>
    </source>
</evidence>
<reference evidence="10 11" key="1">
    <citation type="submission" date="2024-09" db="EMBL/GenBank/DDBJ databases">
        <authorList>
            <person name="Sun Q."/>
            <person name="Mori K."/>
        </authorList>
    </citation>
    <scope>NUCLEOTIDE SEQUENCE [LARGE SCALE GENOMIC DNA]</scope>
    <source>
        <strain evidence="10 11">JCM 1334</strain>
    </source>
</reference>
<name>A0ABV5Y2K2_ARTRM</name>
<evidence type="ECO:0000313" key="11">
    <source>
        <dbReference type="Proteomes" id="UP001589702"/>
    </source>
</evidence>
<evidence type="ECO:0000256" key="3">
    <source>
        <dbReference type="ARBA" id="ARBA00012438"/>
    </source>
</evidence>
<sequence>MFFQHAFHEYSLKDRVALSQLPLTVTVCLAAVLVALYFPATLGNPLFVIFLATQAAAWLLCYTVPWDRLPSPTFLAIPLLDMVSIGLGREGGQDSPIGISLLTVFPVIWLCASGLYRRSAMAVSFLGPLAMIWTPQFLHGTHTPQDLLRGLLLPIMMLGIGVSISVMTQSMVVQQKRLEERDAALLRALEDSQQKERLLNTVLETVHLGVVAIDADGREMMANRKQRENQVLEASGDTDRHGEPQLLVFDADRVTPTASDRQPMRRAALRQEFTDYLVWVGTGREQRAFTTSARSMKDCDGSYLGSVIVFGDVTALVDALAAKDDFVSNVSHEFRTPLTSIAGYVDLVLEEAENLPTWVVQQLEIVQRNADRLLSLVSDLLAVRSGHMIVQPHAVDVSELVKSSVASAEPKANDGGVRLHVDAPERLEAHVDANRISQVLDNLISNAIKYSPDGGDVRVTLLREENTVVCRVKDTGMGMDKQDQADAFTRYFRAGNVRNTAIQGVGLGLSICKAIVDAHGGTIGLESVPGEGTTFTFRVPA</sequence>
<keyword evidence="8" id="KW-0472">Membrane</keyword>
<dbReference type="InterPro" id="IPR005467">
    <property type="entry name" value="His_kinase_dom"/>
</dbReference>
<dbReference type="PROSITE" id="PS50109">
    <property type="entry name" value="HIS_KIN"/>
    <property type="match status" value="1"/>
</dbReference>
<dbReference type="SUPFAM" id="SSF47384">
    <property type="entry name" value="Homodimeric domain of signal transducing histidine kinase"/>
    <property type="match status" value="1"/>
</dbReference>
<dbReference type="SUPFAM" id="SSF55874">
    <property type="entry name" value="ATPase domain of HSP90 chaperone/DNA topoisomerase II/histidine kinase"/>
    <property type="match status" value="1"/>
</dbReference>
<evidence type="ECO:0000256" key="7">
    <source>
        <dbReference type="ARBA" id="ARBA00023012"/>
    </source>
</evidence>
<evidence type="ECO:0000256" key="6">
    <source>
        <dbReference type="ARBA" id="ARBA00022777"/>
    </source>
</evidence>
<protein>
    <recommendedName>
        <fullName evidence="3">histidine kinase</fullName>
        <ecNumber evidence="3">2.7.13.3</ecNumber>
    </recommendedName>
</protein>
<feature type="domain" description="Histidine kinase" evidence="9">
    <location>
        <begin position="329"/>
        <end position="541"/>
    </location>
</feature>
<dbReference type="InterPro" id="IPR004358">
    <property type="entry name" value="Sig_transdc_His_kin-like_C"/>
</dbReference>
<feature type="transmembrane region" description="Helical" evidence="8">
    <location>
        <begin position="150"/>
        <end position="168"/>
    </location>
</feature>
<keyword evidence="11" id="KW-1185">Reference proteome</keyword>
<dbReference type="InterPro" id="IPR036097">
    <property type="entry name" value="HisK_dim/P_sf"/>
</dbReference>
<dbReference type="InterPro" id="IPR035965">
    <property type="entry name" value="PAS-like_dom_sf"/>
</dbReference>